<evidence type="ECO:0000313" key="5">
    <source>
        <dbReference type="EMBL" id="RBA10286.1"/>
    </source>
</evidence>
<dbReference type="Pfam" id="PF00550">
    <property type="entry name" value="PP-binding"/>
    <property type="match status" value="1"/>
</dbReference>
<dbReference type="GO" id="GO:0044550">
    <property type="term" value="P:secondary metabolite biosynthetic process"/>
    <property type="evidence" value="ECO:0007669"/>
    <property type="project" value="TreeGrafter"/>
</dbReference>
<dbReference type="EMBL" id="PKMI01000072">
    <property type="protein sequence ID" value="RBA10286.1"/>
    <property type="molecule type" value="Genomic_DNA"/>
</dbReference>
<keyword evidence="2" id="KW-0597">Phosphoprotein</keyword>
<dbReference type="PROSITE" id="PS50075">
    <property type="entry name" value="CARRIER"/>
    <property type="match status" value="1"/>
</dbReference>
<dbReference type="GO" id="GO:0031177">
    <property type="term" value="F:phosphopantetheine binding"/>
    <property type="evidence" value="ECO:0007669"/>
    <property type="project" value="TreeGrafter"/>
</dbReference>
<proteinExistence type="predicted"/>
<dbReference type="PANTHER" id="PTHR45527">
    <property type="entry name" value="NONRIBOSOMAL PEPTIDE SYNTHETASE"/>
    <property type="match status" value="1"/>
</dbReference>
<dbReference type="Gene3D" id="3.30.559.30">
    <property type="entry name" value="Nonribosomal peptide synthetase, condensation domain"/>
    <property type="match status" value="1"/>
</dbReference>
<gene>
    <name evidence="5" type="ORF">FPRO05_06222</name>
</gene>
<evidence type="ECO:0000256" key="2">
    <source>
        <dbReference type="ARBA" id="ARBA00022553"/>
    </source>
</evidence>
<dbReference type="Gene3D" id="3.30.559.10">
    <property type="entry name" value="Chloramphenicol acetyltransferase-like domain"/>
    <property type="match status" value="1"/>
</dbReference>
<dbReference type="GO" id="GO:0043041">
    <property type="term" value="P:amino acid activation for nonribosomal peptide biosynthetic process"/>
    <property type="evidence" value="ECO:0007669"/>
    <property type="project" value="TreeGrafter"/>
</dbReference>
<dbReference type="InterPro" id="IPR036736">
    <property type="entry name" value="ACP-like_sf"/>
</dbReference>
<evidence type="ECO:0000256" key="3">
    <source>
        <dbReference type="ARBA" id="ARBA00022598"/>
    </source>
</evidence>
<evidence type="ECO:0000256" key="1">
    <source>
        <dbReference type="ARBA" id="ARBA00022450"/>
    </source>
</evidence>
<evidence type="ECO:0000259" key="4">
    <source>
        <dbReference type="PROSITE" id="PS50075"/>
    </source>
</evidence>
<sequence length="586" mass="66561">MNSVEQLRQTWSKVLAVPASEIEDDDSFFDLGGDSVKAIQLLSEAAQSAITVDLQTFYDNQDSTVKDFWSIISPQVQGRNGWGPINRSCDKSTGRTDNWVGRKKTDINLETVERALKEFNIERESVCQIAPISPIQGELQQSGNDVPQSFMFHLEVALIRFILIEFFLHLGLNGNVGLINYVYEVEGRDLKQGLAQLTMHLEAKNPIFRTIIIEDDTGKFTQVRLSHSLSTWTYPTDLQTYLDDTMTEKQRLGASSVRYSLVLRDERHQGKSFFVISFDHTHCDAFSRYLIDKEIRQILEQPAEYSSLQNPERPWYGDFVEHNRAHNHDDRLSQYWASYMKSANLANVHPLNEAVVGGELDGELVEIVPIPVVTQSRRTRGQINPSHVILAAWAMALSKHSGLKDIAFGLARHGRSSDSFMDLSRVIGPLVTGTPFRVKLDDTEKGTERFLNKVKEEVLETAKWEQGVVPNIHPDAEGNPWVQSMVNLKSELYGFGNESWTADKAEANITAIKMRRDLQQYEFKSNWAILLSTLQKQGQLRLRMYYQSQLLDHDKAHALFANFKFFIAELAKGSEDPITSLLDSDS</sequence>
<dbReference type="Gene3D" id="1.10.1200.10">
    <property type="entry name" value="ACP-like"/>
    <property type="match status" value="1"/>
</dbReference>
<dbReference type="PANTHER" id="PTHR45527:SF1">
    <property type="entry name" value="FATTY ACID SYNTHASE"/>
    <property type="match status" value="1"/>
</dbReference>
<dbReference type="Pfam" id="PF00668">
    <property type="entry name" value="Condensation"/>
    <property type="match status" value="1"/>
</dbReference>
<dbReference type="SUPFAM" id="SSF47336">
    <property type="entry name" value="ACP-like"/>
    <property type="match status" value="1"/>
</dbReference>
<accession>A0A365MP37</accession>
<dbReference type="InterPro" id="IPR001242">
    <property type="entry name" value="Condensation_dom"/>
</dbReference>
<dbReference type="InterPro" id="IPR009081">
    <property type="entry name" value="PP-bd_ACP"/>
</dbReference>
<organism evidence="5 6">
    <name type="scientific">Gibberella intermedia</name>
    <name type="common">Bulb rot disease fungus</name>
    <name type="synonym">Fusarium proliferatum</name>
    <dbReference type="NCBI Taxonomy" id="948311"/>
    <lineage>
        <taxon>Eukaryota</taxon>
        <taxon>Fungi</taxon>
        <taxon>Dikarya</taxon>
        <taxon>Ascomycota</taxon>
        <taxon>Pezizomycotina</taxon>
        <taxon>Sordariomycetes</taxon>
        <taxon>Hypocreomycetidae</taxon>
        <taxon>Hypocreales</taxon>
        <taxon>Nectriaceae</taxon>
        <taxon>Fusarium</taxon>
        <taxon>Fusarium fujikuroi species complex</taxon>
    </lineage>
</organism>
<protein>
    <recommendedName>
        <fullName evidence="4">Carrier domain-containing protein</fullName>
    </recommendedName>
</protein>
<keyword evidence="1" id="KW-0596">Phosphopantetheine</keyword>
<dbReference type="GO" id="GO:0016874">
    <property type="term" value="F:ligase activity"/>
    <property type="evidence" value="ECO:0007669"/>
    <property type="project" value="UniProtKB-KW"/>
</dbReference>
<dbReference type="PROSITE" id="PS00012">
    <property type="entry name" value="PHOSPHOPANTETHEINE"/>
    <property type="match status" value="1"/>
</dbReference>
<dbReference type="InterPro" id="IPR006162">
    <property type="entry name" value="Ppantetheine_attach_site"/>
</dbReference>
<dbReference type="SUPFAM" id="SSF52777">
    <property type="entry name" value="CoA-dependent acyltransferases"/>
    <property type="match status" value="2"/>
</dbReference>
<evidence type="ECO:0000313" key="6">
    <source>
        <dbReference type="Proteomes" id="UP000251714"/>
    </source>
</evidence>
<dbReference type="InterPro" id="IPR023213">
    <property type="entry name" value="CAT-like_dom_sf"/>
</dbReference>
<reference evidence="5 6" key="1">
    <citation type="submission" date="2017-12" db="EMBL/GenBank/DDBJ databases">
        <title>Genome sequence of the mycotoxigenic crop pathogen Fusarium proliferatum, strain ITEM 2341 from Date Palm.</title>
        <authorList>
            <person name="Almiman B.F."/>
            <person name="Shittu T.A."/>
            <person name="Muthumeenakshi S."/>
            <person name="Baroncelli R."/>
            <person name="Sreenivasaprasada S."/>
        </authorList>
    </citation>
    <scope>NUCLEOTIDE SEQUENCE [LARGE SCALE GENOMIC DNA]</scope>
    <source>
        <strain evidence="5 6">ITEM 2341</strain>
    </source>
</reference>
<keyword evidence="3" id="KW-0436">Ligase</keyword>
<comment type="caution">
    <text evidence="5">The sequence shown here is derived from an EMBL/GenBank/DDBJ whole genome shotgun (WGS) entry which is preliminary data.</text>
</comment>
<dbReference type="Proteomes" id="UP000251714">
    <property type="component" value="Unassembled WGS sequence"/>
</dbReference>
<dbReference type="GO" id="GO:0005737">
    <property type="term" value="C:cytoplasm"/>
    <property type="evidence" value="ECO:0007669"/>
    <property type="project" value="TreeGrafter"/>
</dbReference>
<feature type="domain" description="Carrier" evidence="4">
    <location>
        <begin position="1"/>
        <end position="76"/>
    </location>
</feature>
<dbReference type="AlphaFoldDB" id="A0A365MP37"/>
<name>A0A365MP37_GIBIN</name>